<evidence type="ECO:0000256" key="1">
    <source>
        <dbReference type="SAM" id="MobiDB-lite"/>
    </source>
</evidence>
<accession>A0A6I6F0K6</accession>
<reference evidence="2 3" key="1">
    <citation type="submission" date="2019-12" db="EMBL/GenBank/DDBJ databases">
        <title>Genome sequenceing of Clostridium bovifaecis.</title>
        <authorList>
            <person name="Yao Y."/>
        </authorList>
    </citation>
    <scope>NUCLEOTIDE SEQUENCE [LARGE SCALE GENOMIC DNA]</scope>
    <source>
        <strain evidence="2 3">BXX</strain>
    </source>
</reference>
<protein>
    <submittedName>
        <fullName evidence="2">Uncharacterized protein</fullName>
    </submittedName>
</protein>
<organism evidence="2 3">
    <name type="scientific">Clostridium bovifaecis</name>
    <dbReference type="NCBI Taxonomy" id="2184719"/>
    <lineage>
        <taxon>Bacteria</taxon>
        <taxon>Bacillati</taxon>
        <taxon>Bacillota</taxon>
        <taxon>Clostridia</taxon>
        <taxon>Eubacteriales</taxon>
        <taxon>Clostridiaceae</taxon>
        <taxon>Clostridium</taxon>
    </lineage>
</organism>
<feature type="compositionally biased region" description="Acidic residues" evidence="1">
    <location>
        <begin position="64"/>
        <end position="76"/>
    </location>
</feature>
<evidence type="ECO:0000313" key="2">
    <source>
        <dbReference type="EMBL" id="QGU94804.1"/>
    </source>
</evidence>
<feature type="region of interest" description="Disordered" evidence="1">
    <location>
        <begin position="47"/>
        <end position="76"/>
    </location>
</feature>
<gene>
    <name evidence="2" type="ORF">GOM49_06565</name>
</gene>
<dbReference type="EMBL" id="CP046522">
    <property type="protein sequence ID" value="QGU94804.1"/>
    <property type="molecule type" value="Genomic_DNA"/>
</dbReference>
<proteinExistence type="predicted"/>
<keyword evidence="3" id="KW-1185">Reference proteome</keyword>
<sequence length="76" mass="8810">MNVRNDRDKNYGKIHHVIEDINARYTPISGEDDDAVLEHTPDRMGYTYGYHSGGQTNPFPFSEEKDEFAEQAEFDQ</sequence>
<evidence type="ECO:0000313" key="3">
    <source>
        <dbReference type="Proteomes" id="UP000422764"/>
    </source>
</evidence>
<dbReference type="AlphaFoldDB" id="A0A6I6F0K6"/>
<name>A0A6I6F0K6_9CLOT</name>
<dbReference type="Proteomes" id="UP000422764">
    <property type="component" value="Chromosome"/>
</dbReference>